<keyword evidence="4 7" id="KW-0812">Transmembrane</keyword>
<dbReference type="InterPro" id="IPR051907">
    <property type="entry name" value="DoxX-like_oxidoreductase"/>
</dbReference>
<comment type="caution">
    <text evidence="8">The sequence shown here is derived from an EMBL/GenBank/DDBJ whole genome shotgun (WGS) entry which is preliminary data.</text>
</comment>
<evidence type="ECO:0000256" key="4">
    <source>
        <dbReference type="ARBA" id="ARBA00022692"/>
    </source>
</evidence>
<organism evidence="8 9">
    <name type="scientific">Candidatus Kaiserbacteria bacterium RIFCSPHIGHO2_02_FULL_49_11</name>
    <dbReference type="NCBI Taxonomy" id="1798489"/>
    <lineage>
        <taxon>Bacteria</taxon>
        <taxon>Candidatus Kaiseribacteriota</taxon>
    </lineage>
</organism>
<feature type="transmembrane region" description="Helical" evidence="7">
    <location>
        <begin position="47"/>
        <end position="64"/>
    </location>
</feature>
<dbReference type="InterPro" id="IPR032808">
    <property type="entry name" value="DoxX"/>
</dbReference>
<sequence length="125" mass="13234">MNALLSWAPLVARILVGGTFIWAGYQKIVGYAGMVTFAGTALPAPEAAIVVAIVVEILGGLSVLLGYKIKWGALALAVFTVVASLAFHADFANQVQMMFFIKNMGIVAALLYMAQFGAGKYSMDK</sequence>
<evidence type="ECO:0000256" key="3">
    <source>
        <dbReference type="ARBA" id="ARBA00022475"/>
    </source>
</evidence>
<evidence type="ECO:0000256" key="1">
    <source>
        <dbReference type="ARBA" id="ARBA00004651"/>
    </source>
</evidence>
<dbReference type="Pfam" id="PF07681">
    <property type="entry name" value="DoxX"/>
    <property type="match status" value="1"/>
</dbReference>
<evidence type="ECO:0000313" key="9">
    <source>
        <dbReference type="Proteomes" id="UP000177659"/>
    </source>
</evidence>
<accession>A0A1F6CYZ7</accession>
<evidence type="ECO:0000313" key="8">
    <source>
        <dbReference type="EMBL" id="OGG54399.1"/>
    </source>
</evidence>
<protein>
    <recommendedName>
        <fullName evidence="10">DoxX family protein</fullName>
    </recommendedName>
</protein>
<comment type="subcellular location">
    <subcellularLocation>
        <location evidence="1">Cell membrane</location>
        <topology evidence="1">Multi-pass membrane protein</topology>
    </subcellularLocation>
</comment>
<comment type="similarity">
    <text evidence="2">Belongs to the DoxX family.</text>
</comment>
<dbReference type="EMBL" id="MFLC01000039">
    <property type="protein sequence ID" value="OGG54399.1"/>
    <property type="molecule type" value="Genomic_DNA"/>
</dbReference>
<dbReference type="PANTHER" id="PTHR33452:SF1">
    <property type="entry name" value="INNER MEMBRANE PROTEIN YPHA-RELATED"/>
    <property type="match status" value="1"/>
</dbReference>
<evidence type="ECO:0000256" key="7">
    <source>
        <dbReference type="SAM" id="Phobius"/>
    </source>
</evidence>
<evidence type="ECO:0000256" key="5">
    <source>
        <dbReference type="ARBA" id="ARBA00022989"/>
    </source>
</evidence>
<keyword evidence="6 7" id="KW-0472">Membrane</keyword>
<dbReference type="GO" id="GO:0005886">
    <property type="term" value="C:plasma membrane"/>
    <property type="evidence" value="ECO:0007669"/>
    <property type="project" value="UniProtKB-SubCell"/>
</dbReference>
<gene>
    <name evidence="8" type="ORF">A3D62_00530</name>
</gene>
<evidence type="ECO:0000256" key="6">
    <source>
        <dbReference type="ARBA" id="ARBA00023136"/>
    </source>
</evidence>
<keyword evidence="3" id="KW-1003">Cell membrane</keyword>
<evidence type="ECO:0000256" key="2">
    <source>
        <dbReference type="ARBA" id="ARBA00006679"/>
    </source>
</evidence>
<evidence type="ECO:0008006" key="10">
    <source>
        <dbReference type="Google" id="ProtNLM"/>
    </source>
</evidence>
<name>A0A1F6CYZ7_9BACT</name>
<proteinExistence type="inferred from homology"/>
<dbReference type="AlphaFoldDB" id="A0A1F6CYZ7"/>
<reference evidence="8 9" key="1">
    <citation type="journal article" date="2016" name="Nat. Commun.">
        <title>Thousands of microbial genomes shed light on interconnected biogeochemical processes in an aquifer system.</title>
        <authorList>
            <person name="Anantharaman K."/>
            <person name="Brown C.T."/>
            <person name="Hug L.A."/>
            <person name="Sharon I."/>
            <person name="Castelle C.J."/>
            <person name="Probst A.J."/>
            <person name="Thomas B.C."/>
            <person name="Singh A."/>
            <person name="Wilkins M.J."/>
            <person name="Karaoz U."/>
            <person name="Brodie E.L."/>
            <person name="Williams K.H."/>
            <person name="Hubbard S.S."/>
            <person name="Banfield J.F."/>
        </authorList>
    </citation>
    <scope>NUCLEOTIDE SEQUENCE [LARGE SCALE GENOMIC DNA]</scope>
</reference>
<dbReference type="PANTHER" id="PTHR33452">
    <property type="entry name" value="OXIDOREDUCTASE CATD-RELATED"/>
    <property type="match status" value="1"/>
</dbReference>
<keyword evidence="5 7" id="KW-1133">Transmembrane helix</keyword>
<dbReference type="Proteomes" id="UP000177659">
    <property type="component" value="Unassembled WGS sequence"/>
</dbReference>
<feature type="transmembrane region" description="Helical" evidence="7">
    <location>
        <begin position="95"/>
        <end position="114"/>
    </location>
</feature>
<feature type="transmembrane region" description="Helical" evidence="7">
    <location>
        <begin position="71"/>
        <end position="89"/>
    </location>
</feature>